<dbReference type="GeneID" id="18820078"/>
<dbReference type="OrthoDB" id="2554322at2759"/>
<feature type="region of interest" description="Disordered" evidence="1">
    <location>
        <begin position="34"/>
        <end position="192"/>
    </location>
</feature>
<dbReference type="HOGENOM" id="CLU_797307_0_0_1"/>
<organism>
    <name type="scientific">Serpula lacrymans var. lacrymans (strain S7.9)</name>
    <name type="common">Dry rot fungus</name>
    <dbReference type="NCBI Taxonomy" id="578457"/>
    <lineage>
        <taxon>Eukaryota</taxon>
        <taxon>Fungi</taxon>
        <taxon>Dikarya</taxon>
        <taxon>Basidiomycota</taxon>
        <taxon>Agaricomycotina</taxon>
        <taxon>Agaricomycetes</taxon>
        <taxon>Agaricomycetidae</taxon>
        <taxon>Boletales</taxon>
        <taxon>Coniophorineae</taxon>
        <taxon>Serpulaceae</taxon>
        <taxon>Serpula</taxon>
    </lineage>
</organism>
<evidence type="ECO:0000313" key="2">
    <source>
        <dbReference type="EMBL" id="EGO23257.1"/>
    </source>
</evidence>
<sequence>MLHNVDNSYANASLIPEEGAVNRHWRWGDAMNSTVTLPSEESTQDSVGNKKRRSGRLGMSGLRDMLRSLKRSHSDQPPIPASTSSLSTNSSHDSRSRSNHPHAHVIANRRRSKASTGPDSMRSAKEHSPTSPYNGSSLTHKASPRRPSLASIFRLGQKNKVPTSGPDTPISNASEIRVASSGSSAAEEEDWDRIDSASDLDAAAKALGIDGSATIKGKRGRSPYLHEHNQEARPVTPKRAPSASQTSFWEEHVDSAHRESRSKSKSKNRISLPRESPPPSKSHKAVKSGSVRSAPPQPLDDRHFLPDFKLAMTPENIKPLLENAKEVHIRLIECIKEVQVLLNPQTLS</sequence>
<dbReference type="KEGG" id="sla:SERLADRAFT_472152"/>
<feature type="compositionally biased region" description="Polar residues" evidence="1">
    <location>
        <begin position="34"/>
        <end position="47"/>
    </location>
</feature>
<gene>
    <name evidence="2" type="ORF">SERLADRAFT_472152</name>
</gene>
<dbReference type="RefSeq" id="XP_007320497.1">
    <property type="nucleotide sequence ID" value="XM_007320435.1"/>
</dbReference>
<feature type="compositionally biased region" description="Polar residues" evidence="1">
    <location>
        <begin position="160"/>
        <end position="174"/>
    </location>
</feature>
<protein>
    <submittedName>
        <fullName evidence="2">Uncharacterized protein</fullName>
    </submittedName>
</protein>
<evidence type="ECO:0000256" key="1">
    <source>
        <dbReference type="SAM" id="MobiDB-lite"/>
    </source>
</evidence>
<accession>F8P279</accession>
<feature type="compositionally biased region" description="Polar residues" evidence="1">
    <location>
        <begin position="129"/>
        <end position="140"/>
    </location>
</feature>
<feature type="compositionally biased region" description="Basic residues" evidence="1">
    <location>
        <begin position="97"/>
        <end position="113"/>
    </location>
</feature>
<reference evidence="2" key="1">
    <citation type="submission" date="2011-04" db="EMBL/GenBank/DDBJ databases">
        <title>Evolution of plant cell wall degrading machinery underlies the functional diversity of forest fungi.</title>
        <authorList>
            <consortium name="US DOE Joint Genome Institute (JGI-PGF)"/>
            <person name="Eastwood D.C."/>
            <person name="Floudas D."/>
            <person name="Binder M."/>
            <person name="Majcherczyk A."/>
            <person name="Schneider P."/>
            <person name="Aerts A."/>
            <person name="Asiegbu F.O."/>
            <person name="Baker S.E."/>
            <person name="Barry K."/>
            <person name="Bendiksby M."/>
            <person name="Blumentritt M."/>
            <person name="Coutinho P.M."/>
            <person name="Cullen D."/>
            <person name="Cullen D."/>
            <person name="Gathman A."/>
            <person name="Goodell B."/>
            <person name="Henrissat B."/>
            <person name="Ihrmark K."/>
            <person name="Kauserud H."/>
            <person name="Kohler A."/>
            <person name="LaButti K."/>
            <person name="Lapidus A."/>
            <person name="Lavin J.L."/>
            <person name="Lee Y.-H."/>
            <person name="Lindquist E."/>
            <person name="Lilly W."/>
            <person name="Lucas S."/>
            <person name="Morin E."/>
            <person name="Murat C."/>
            <person name="Oguiza J.A."/>
            <person name="Park J."/>
            <person name="Pisabarro A.G."/>
            <person name="Riley R."/>
            <person name="Rosling A."/>
            <person name="Salamov A."/>
            <person name="Schmidt O."/>
            <person name="Schmutz J."/>
            <person name="Skrede I."/>
            <person name="Stenlid J."/>
            <person name="Wiebenga A."/>
            <person name="Xie X."/>
            <person name="Kues U."/>
            <person name="Hibbett D.S."/>
            <person name="Hoffmeister D."/>
            <person name="Hogberg N."/>
            <person name="Martin F."/>
            <person name="Grigoriev I.V."/>
            <person name="Watkinson S.C."/>
        </authorList>
    </citation>
    <scope>NUCLEOTIDE SEQUENCE</scope>
    <source>
        <strain evidence="2">S7.9</strain>
    </source>
</reference>
<feature type="compositionally biased region" description="Low complexity" evidence="1">
    <location>
        <begin position="82"/>
        <end position="91"/>
    </location>
</feature>
<dbReference type="EMBL" id="GL945436">
    <property type="protein sequence ID" value="EGO23257.1"/>
    <property type="molecule type" value="Genomic_DNA"/>
</dbReference>
<feature type="compositionally biased region" description="Basic and acidic residues" evidence="1">
    <location>
        <begin position="249"/>
        <end position="262"/>
    </location>
</feature>
<name>F8P279_SERL9</name>
<dbReference type="AlphaFoldDB" id="F8P279"/>
<proteinExistence type="predicted"/>
<dbReference type="Proteomes" id="UP000008064">
    <property type="component" value="Unassembled WGS sequence"/>
</dbReference>
<feature type="region of interest" description="Disordered" evidence="1">
    <location>
        <begin position="213"/>
        <end position="302"/>
    </location>
</feature>